<dbReference type="OrthoDB" id="9768177at2"/>
<dbReference type="InterPro" id="IPR023996">
    <property type="entry name" value="TonB-dep_OMP_SusC/RagA"/>
</dbReference>
<evidence type="ECO:0000256" key="10">
    <source>
        <dbReference type="SAM" id="SignalP"/>
    </source>
</evidence>
<dbReference type="InterPro" id="IPR000531">
    <property type="entry name" value="Beta-barrel_TonB"/>
</dbReference>
<dbReference type="Gene3D" id="2.40.170.20">
    <property type="entry name" value="TonB-dependent receptor, beta-barrel domain"/>
    <property type="match status" value="1"/>
</dbReference>
<reference evidence="13 14" key="1">
    <citation type="submission" date="2019-08" db="EMBL/GenBank/DDBJ databases">
        <title>Seonamhaeicola sediminis sp. nov., isolated from marine sediment.</title>
        <authorList>
            <person name="Cao W.R."/>
        </authorList>
    </citation>
    <scope>NUCLEOTIDE SEQUENCE [LARGE SCALE GENOMIC DNA]</scope>
    <source>
        <strain evidence="13 14">1505</strain>
    </source>
</reference>
<comment type="caution">
    <text evidence="13">The sequence shown here is derived from an EMBL/GenBank/DDBJ whole genome shotgun (WGS) entry which is preliminary data.</text>
</comment>
<dbReference type="GO" id="GO:0009279">
    <property type="term" value="C:cell outer membrane"/>
    <property type="evidence" value="ECO:0007669"/>
    <property type="project" value="UniProtKB-SubCell"/>
</dbReference>
<evidence type="ECO:0000259" key="12">
    <source>
        <dbReference type="Pfam" id="PF07715"/>
    </source>
</evidence>
<comment type="similarity">
    <text evidence="8 9">Belongs to the TonB-dependent receptor family.</text>
</comment>
<feature type="domain" description="TonB-dependent receptor plug" evidence="12">
    <location>
        <begin position="121"/>
        <end position="226"/>
    </location>
</feature>
<proteinExistence type="inferred from homology"/>
<dbReference type="NCBIfam" id="TIGR04056">
    <property type="entry name" value="OMP_RagA_SusC"/>
    <property type="match status" value="1"/>
</dbReference>
<dbReference type="InterPro" id="IPR023997">
    <property type="entry name" value="TonB-dep_OMP_SusC/RagA_CS"/>
</dbReference>
<dbReference type="FunFam" id="2.60.40.1120:FF:000003">
    <property type="entry name" value="Outer membrane protein Omp121"/>
    <property type="match status" value="1"/>
</dbReference>
<keyword evidence="14" id="KW-1185">Reference proteome</keyword>
<keyword evidence="10" id="KW-0732">Signal</keyword>
<evidence type="ECO:0000256" key="7">
    <source>
        <dbReference type="ARBA" id="ARBA00023237"/>
    </source>
</evidence>
<keyword evidence="13" id="KW-0675">Receptor</keyword>
<dbReference type="InterPro" id="IPR012910">
    <property type="entry name" value="Plug_dom"/>
</dbReference>
<dbReference type="PROSITE" id="PS52016">
    <property type="entry name" value="TONB_DEPENDENT_REC_3"/>
    <property type="match status" value="1"/>
</dbReference>
<evidence type="ECO:0000256" key="6">
    <source>
        <dbReference type="ARBA" id="ARBA00023136"/>
    </source>
</evidence>
<dbReference type="SUPFAM" id="SSF56935">
    <property type="entry name" value="Porins"/>
    <property type="match status" value="1"/>
</dbReference>
<keyword evidence="7 8" id="KW-0998">Cell outer membrane</keyword>
<dbReference type="InterPro" id="IPR008969">
    <property type="entry name" value="CarboxyPept-like_regulatory"/>
</dbReference>
<dbReference type="InterPro" id="IPR039426">
    <property type="entry name" value="TonB-dep_rcpt-like"/>
</dbReference>
<feature type="domain" description="TonB-dependent receptor-like beta-barrel" evidence="11">
    <location>
        <begin position="390"/>
        <end position="961"/>
    </location>
</feature>
<keyword evidence="2 8" id="KW-0813">Transport</keyword>
<accession>A0A5C7GHU6</accession>
<evidence type="ECO:0000256" key="5">
    <source>
        <dbReference type="ARBA" id="ARBA00023077"/>
    </source>
</evidence>
<dbReference type="Proteomes" id="UP000321080">
    <property type="component" value="Unassembled WGS sequence"/>
</dbReference>
<evidence type="ECO:0000256" key="2">
    <source>
        <dbReference type="ARBA" id="ARBA00022448"/>
    </source>
</evidence>
<dbReference type="InterPro" id="IPR036942">
    <property type="entry name" value="Beta-barrel_TonB_sf"/>
</dbReference>
<keyword evidence="3 8" id="KW-1134">Transmembrane beta strand</keyword>
<dbReference type="Gene3D" id="2.170.130.10">
    <property type="entry name" value="TonB-dependent receptor, plug domain"/>
    <property type="match status" value="1"/>
</dbReference>
<evidence type="ECO:0000256" key="1">
    <source>
        <dbReference type="ARBA" id="ARBA00004571"/>
    </source>
</evidence>
<feature type="signal peptide" evidence="10">
    <location>
        <begin position="1"/>
        <end position="29"/>
    </location>
</feature>
<keyword evidence="5 9" id="KW-0798">TonB box</keyword>
<evidence type="ECO:0000259" key="11">
    <source>
        <dbReference type="Pfam" id="PF00593"/>
    </source>
</evidence>
<dbReference type="InterPro" id="IPR037066">
    <property type="entry name" value="Plug_dom_sf"/>
</dbReference>
<evidence type="ECO:0000256" key="9">
    <source>
        <dbReference type="RuleBase" id="RU003357"/>
    </source>
</evidence>
<dbReference type="Gene3D" id="2.60.40.1120">
    <property type="entry name" value="Carboxypeptidase-like, regulatory domain"/>
    <property type="match status" value="1"/>
</dbReference>
<sequence length="1009" mass="109293">MKKQITKFFRASLFFSLVLAFMSFQVASAQQTVNGTVVDETGVGIPGANVLVQGTSKGAVTDFDGNFSISASSSDVLVVSFLGYVTQSVAVGNQTSITVTLKEDAAQLDEVVVIGYGTAKKSDVTGAVSQVTAKSFENQPLTRVENALQGRAAGVTVAGSGAPGKGIKVRIRGVNSITGNNDPLVVVDGVFGGDLRTINPNNIASMEVLKDASALAIYGSRGSNGVILVTTKKGSGKAKVTLDQFVTISNINKRLPTLSSGEFARFENDIFTADPNNAGSPPPYSDAELSIFDADPIRYQDLMFQTGVTNNTQLSVSGGSDDKVRYFVSGNFIDQEGTQITSNYRRYSFRSNLSKEFNDKFSVSANVTASREITHNDQDVFNSGDGSAILRAITWDPTAPVRDANGDYILRSPREVANNNYNPIRRFELSDHDVTADRLNLTLNGKYNFTDNFSYTLITAVSTLHRNTESFRVEGDFEATGFTNISYQNNNVTSHQVSNILNWNNEFGKHNIDVTGVYEFQGTRALNNGYGVNDLNVGGLYLADESANESFSNSGNESAIQSYLGRAQYNYDGFLYLTASMRVDESSRFAKDSRTGYFPSGALALNLGNTDFVENLGLSTLKLRAGWGKVGNQNINSTARFSLNNNSGLYTIDGETTNTGSVQSQEGNPDLTWETTTQTNVGIDFGFLNGRITGSIDYFNKDTEDLLLQTIVPGTSIRTFINAGEVNNKGIDFSISADIIENEDFSWNSSFNLSHIKNKVTKLNGDTEFIVGNVSGIGGGGIRLNVIKVGEPLGTFWGYNAMGTWKTTDNIPLDPDGAPVAVPGDEKFALDENGEREFQTIGSGLPDVTFGFNNTFTYKNWDLNVFLNGSLGFDVWNQVRGTISGNGGNRSDLSPTVYDRWTPENETDLPRYGTGNILNSNRWIEKGDFIRLSNLRLGYTFDENLIKGINSLQVYGSGQNLFIITDYTGFDPEVTSIVRGGANEDAGSGVDVGAFPNPVSFTFGVKVTF</sequence>
<evidence type="ECO:0000256" key="4">
    <source>
        <dbReference type="ARBA" id="ARBA00022692"/>
    </source>
</evidence>
<keyword evidence="6 8" id="KW-0472">Membrane</keyword>
<comment type="subcellular location">
    <subcellularLocation>
        <location evidence="1 8">Cell outer membrane</location>
        <topology evidence="1 8">Multi-pass membrane protein</topology>
    </subcellularLocation>
</comment>
<evidence type="ECO:0000313" key="14">
    <source>
        <dbReference type="Proteomes" id="UP000321080"/>
    </source>
</evidence>
<dbReference type="Pfam" id="PF13715">
    <property type="entry name" value="CarbopepD_reg_2"/>
    <property type="match status" value="1"/>
</dbReference>
<dbReference type="RefSeq" id="WP_147768361.1">
    <property type="nucleotide sequence ID" value="NZ_VRKQ01000010.1"/>
</dbReference>
<keyword evidence="4 8" id="KW-0812">Transmembrane</keyword>
<dbReference type="Pfam" id="PF07715">
    <property type="entry name" value="Plug"/>
    <property type="match status" value="1"/>
</dbReference>
<dbReference type="NCBIfam" id="TIGR04057">
    <property type="entry name" value="SusC_RagA_signa"/>
    <property type="match status" value="1"/>
</dbReference>
<protein>
    <submittedName>
        <fullName evidence="13">TonB-dependent receptor</fullName>
    </submittedName>
</protein>
<dbReference type="Pfam" id="PF00593">
    <property type="entry name" value="TonB_dep_Rec_b-barrel"/>
    <property type="match status" value="1"/>
</dbReference>
<organism evidence="13 14">
    <name type="scientific">Seonamhaeicola maritimus</name>
    <dbReference type="NCBI Taxonomy" id="2591822"/>
    <lineage>
        <taxon>Bacteria</taxon>
        <taxon>Pseudomonadati</taxon>
        <taxon>Bacteroidota</taxon>
        <taxon>Flavobacteriia</taxon>
        <taxon>Flavobacteriales</taxon>
        <taxon>Flavobacteriaceae</taxon>
    </lineage>
</organism>
<dbReference type="SUPFAM" id="SSF49464">
    <property type="entry name" value="Carboxypeptidase regulatory domain-like"/>
    <property type="match status" value="1"/>
</dbReference>
<dbReference type="AlphaFoldDB" id="A0A5C7GHU6"/>
<dbReference type="EMBL" id="VRKQ01000010">
    <property type="protein sequence ID" value="TXG37132.1"/>
    <property type="molecule type" value="Genomic_DNA"/>
</dbReference>
<evidence type="ECO:0000256" key="3">
    <source>
        <dbReference type="ARBA" id="ARBA00022452"/>
    </source>
</evidence>
<evidence type="ECO:0000313" key="13">
    <source>
        <dbReference type="EMBL" id="TXG37132.1"/>
    </source>
</evidence>
<gene>
    <name evidence="13" type="ORF">FUA22_11240</name>
</gene>
<name>A0A5C7GHU6_9FLAO</name>
<evidence type="ECO:0000256" key="8">
    <source>
        <dbReference type="PROSITE-ProRule" id="PRU01360"/>
    </source>
</evidence>
<feature type="chain" id="PRO_5022680713" evidence="10">
    <location>
        <begin position="30"/>
        <end position="1009"/>
    </location>
</feature>